<evidence type="ECO:0000256" key="1">
    <source>
        <dbReference type="ARBA" id="ARBA00007727"/>
    </source>
</evidence>
<comment type="similarity">
    <text evidence="1">Belongs to the PC-esterase family. TBL subfamily.</text>
</comment>
<accession>A0A2P2NHJ9</accession>
<dbReference type="InterPro" id="IPR026057">
    <property type="entry name" value="TBL_C"/>
</dbReference>
<protein>
    <submittedName>
        <fullName evidence="3">Uncharacterized protein MANES_01G208600</fullName>
    </submittedName>
</protein>
<dbReference type="PANTHER" id="PTHR32285">
    <property type="entry name" value="PROTEIN TRICHOME BIREFRINGENCE-LIKE 9-RELATED"/>
    <property type="match status" value="1"/>
</dbReference>
<evidence type="ECO:0000313" key="3">
    <source>
        <dbReference type="EMBL" id="MBX41978.1"/>
    </source>
</evidence>
<dbReference type="EMBL" id="GGEC01061494">
    <property type="protein sequence ID" value="MBX41978.1"/>
    <property type="molecule type" value="Transcribed_RNA"/>
</dbReference>
<dbReference type="InterPro" id="IPR029962">
    <property type="entry name" value="TBL"/>
</dbReference>
<proteinExistence type="inferred from homology"/>
<reference evidence="3" key="1">
    <citation type="submission" date="2018-02" db="EMBL/GenBank/DDBJ databases">
        <title>Rhizophora mucronata_Transcriptome.</title>
        <authorList>
            <person name="Meera S.P."/>
            <person name="Sreeshan A."/>
            <person name="Augustine A."/>
        </authorList>
    </citation>
    <scope>NUCLEOTIDE SEQUENCE</scope>
    <source>
        <tissue evidence="3">Leaf</tissue>
    </source>
</reference>
<name>A0A2P2NHJ9_RHIMU</name>
<dbReference type="GO" id="GO:0005794">
    <property type="term" value="C:Golgi apparatus"/>
    <property type="evidence" value="ECO:0007669"/>
    <property type="project" value="TreeGrafter"/>
</dbReference>
<sequence>MLVDVLRSLNESFGMNLDLLNVTKMTAHRKDGHISVYYFDGPASLRRQDCSHWCLPGVPDSWNELLYALFMKRQNLHTQNLTGSFQARL</sequence>
<dbReference type="AlphaFoldDB" id="A0A2P2NHJ9"/>
<dbReference type="Pfam" id="PF13839">
    <property type="entry name" value="PC-Esterase"/>
    <property type="match status" value="1"/>
</dbReference>
<dbReference type="GO" id="GO:0016413">
    <property type="term" value="F:O-acetyltransferase activity"/>
    <property type="evidence" value="ECO:0007669"/>
    <property type="project" value="InterPro"/>
</dbReference>
<organism evidence="3">
    <name type="scientific">Rhizophora mucronata</name>
    <name type="common">Asiatic mangrove</name>
    <dbReference type="NCBI Taxonomy" id="61149"/>
    <lineage>
        <taxon>Eukaryota</taxon>
        <taxon>Viridiplantae</taxon>
        <taxon>Streptophyta</taxon>
        <taxon>Embryophyta</taxon>
        <taxon>Tracheophyta</taxon>
        <taxon>Spermatophyta</taxon>
        <taxon>Magnoliopsida</taxon>
        <taxon>eudicotyledons</taxon>
        <taxon>Gunneridae</taxon>
        <taxon>Pentapetalae</taxon>
        <taxon>rosids</taxon>
        <taxon>fabids</taxon>
        <taxon>Malpighiales</taxon>
        <taxon>Rhizophoraceae</taxon>
        <taxon>Rhizophora</taxon>
    </lineage>
</organism>
<dbReference type="PANTHER" id="PTHR32285:SF213">
    <property type="entry name" value="PROTEIN TRICHOME BIREFRINGENCE-LIKE 11"/>
    <property type="match status" value="1"/>
</dbReference>
<evidence type="ECO:0000259" key="2">
    <source>
        <dbReference type="Pfam" id="PF13839"/>
    </source>
</evidence>
<feature type="domain" description="Trichome birefringence-like C-terminal" evidence="2">
    <location>
        <begin position="9"/>
        <end position="68"/>
    </location>
</feature>